<evidence type="ECO:0000256" key="1">
    <source>
        <dbReference type="SAM" id="MobiDB-lite"/>
    </source>
</evidence>
<evidence type="ECO:0000313" key="3">
    <source>
        <dbReference type="EMBL" id="GJT86567.1"/>
    </source>
</evidence>
<evidence type="ECO:0000313" key="4">
    <source>
        <dbReference type="Proteomes" id="UP001151760"/>
    </source>
</evidence>
<feature type="region of interest" description="Disordered" evidence="1">
    <location>
        <begin position="108"/>
        <end position="140"/>
    </location>
</feature>
<organism evidence="3 4">
    <name type="scientific">Tanacetum coccineum</name>
    <dbReference type="NCBI Taxonomy" id="301880"/>
    <lineage>
        <taxon>Eukaryota</taxon>
        <taxon>Viridiplantae</taxon>
        <taxon>Streptophyta</taxon>
        <taxon>Embryophyta</taxon>
        <taxon>Tracheophyta</taxon>
        <taxon>Spermatophyta</taxon>
        <taxon>Magnoliopsida</taxon>
        <taxon>eudicotyledons</taxon>
        <taxon>Gunneridae</taxon>
        <taxon>Pentapetalae</taxon>
        <taxon>asterids</taxon>
        <taxon>campanulids</taxon>
        <taxon>Asterales</taxon>
        <taxon>Asteraceae</taxon>
        <taxon>Asteroideae</taxon>
        <taxon>Anthemideae</taxon>
        <taxon>Anthemidinae</taxon>
        <taxon>Tanacetum</taxon>
    </lineage>
</organism>
<evidence type="ECO:0000259" key="2">
    <source>
        <dbReference type="Pfam" id="PF13963"/>
    </source>
</evidence>
<dbReference type="PANTHER" id="PTHR10775:SF192">
    <property type="match status" value="1"/>
</dbReference>
<sequence>MDKSWINAPITSKTFRDGAKNFISFARVRSIRGLIKCPCKKCCLSKWLDLESAHGDILRHGFLPGYTEWTVHGEHKISLPPSQSTNVNVEETVFGQEDIRGLVRDALGKNSLPSDSTQLGDTMMEGDTEESAENGDHGDEGVSYKKLLEECDKELYAGCKYSNLSFILHLYHIKCIGGISNKTFSMILELLRDAFPHLTALPSSAYEAKKFTKDLGLGYEKIHACPNDCMLYWDDRAGQQSCHICKSSRYKSDEVGGSSKSRKSNKPVKVLRYFPLIPRLKRLYKCEKTAKDMRWHDTGRTKDGKLRHPVDGLA</sequence>
<accession>A0ABQ5HFA2</accession>
<proteinExistence type="predicted"/>
<dbReference type="Pfam" id="PF13963">
    <property type="entry name" value="Transpos_assoc"/>
    <property type="match status" value="1"/>
</dbReference>
<comment type="caution">
    <text evidence="3">The sequence shown here is derived from an EMBL/GenBank/DDBJ whole genome shotgun (WGS) entry which is preliminary data.</text>
</comment>
<dbReference type="EMBL" id="BQNB010019559">
    <property type="protein sequence ID" value="GJT86567.1"/>
    <property type="molecule type" value="Genomic_DNA"/>
</dbReference>
<reference evidence="3" key="2">
    <citation type="submission" date="2022-01" db="EMBL/GenBank/DDBJ databases">
        <authorList>
            <person name="Yamashiro T."/>
            <person name="Shiraishi A."/>
            <person name="Satake H."/>
            <person name="Nakayama K."/>
        </authorList>
    </citation>
    <scope>NUCLEOTIDE SEQUENCE</scope>
</reference>
<dbReference type="Proteomes" id="UP001151760">
    <property type="component" value="Unassembled WGS sequence"/>
</dbReference>
<reference evidence="3" key="1">
    <citation type="journal article" date="2022" name="Int. J. Mol. Sci.">
        <title>Draft Genome of Tanacetum Coccineum: Genomic Comparison of Closely Related Tanacetum-Family Plants.</title>
        <authorList>
            <person name="Yamashiro T."/>
            <person name="Shiraishi A."/>
            <person name="Nakayama K."/>
            <person name="Satake H."/>
        </authorList>
    </citation>
    <scope>NUCLEOTIDE SEQUENCE</scope>
</reference>
<keyword evidence="4" id="KW-1185">Reference proteome</keyword>
<feature type="compositionally biased region" description="Polar residues" evidence="1">
    <location>
        <begin position="111"/>
        <end position="120"/>
    </location>
</feature>
<dbReference type="PANTHER" id="PTHR10775">
    <property type="entry name" value="OS08G0208400 PROTEIN"/>
    <property type="match status" value="1"/>
</dbReference>
<feature type="compositionally biased region" description="Acidic residues" evidence="1">
    <location>
        <begin position="124"/>
        <end position="133"/>
    </location>
</feature>
<dbReference type="InterPro" id="IPR029480">
    <property type="entry name" value="Transpos_assoc"/>
</dbReference>
<gene>
    <name evidence="3" type="ORF">Tco_1068284</name>
</gene>
<name>A0ABQ5HFA2_9ASTR</name>
<feature type="domain" description="Transposase-associated" evidence="2">
    <location>
        <begin position="3"/>
        <end position="74"/>
    </location>
</feature>
<protein>
    <submittedName>
        <fullName evidence="3">Tetratricopeptide-like helical domain, DYW domain protein</fullName>
    </submittedName>
</protein>